<dbReference type="AlphaFoldDB" id="A0A7J6T4K1"/>
<reference evidence="2 3" key="1">
    <citation type="submission" date="2020-04" db="EMBL/GenBank/DDBJ databases">
        <title>Perkinsus olseni comparative genomics.</title>
        <authorList>
            <person name="Bogema D.R."/>
        </authorList>
    </citation>
    <scope>NUCLEOTIDE SEQUENCE [LARGE SCALE GENOMIC DNA]</scope>
    <source>
        <strain evidence="2">ATCC PRA-205</strain>
    </source>
</reference>
<feature type="compositionally biased region" description="Polar residues" evidence="1">
    <location>
        <begin position="1"/>
        <end position="19"/>
    </location>
</feature>
<evidence type="ECO:0000313" key="2">
    <source>
        <dbReference type="EMBL" id="KAF4740013.1"/>
    </source>
</evidence>
<proteinExistence type="predicted"/>
<comment type="caution">
    <text evidence="2">The sequence shown here is derived from an EMBL/GenBank/DDBJ whole genome shotgun (WGS) entry which is preliminary data.</text>
</comment>
<dbReference type="Proteomes" id="UP000574390">
    <property type="component" value="Unassembled WGS sequence"/>
</dbReference>
<accession>A0A7J6T4K1</accession>
<evidence type="ECO:0000313" key="3">
    <source>
        <dbReference type="Proteomes" id="UP000574390"/>
    </source>
</evidence>
<sequence>MESIPTTEANESINVTRQGATAHPGGSERDQAEDADSEGIQAQAKRVAEQGRKADQEPMTDQSWVVLVEDSRQASRDQMTKESWVVLVGDSRQAKRDPMTKESWVVLVDDSRQANRDPMTKQSRVVLAEDSQKPDQNQLSEHGIVCSTKATASVATCVGCISSPCQPDKKLHRRQEHALKLSSGIKGFAVFNKILYSTGVSQSTMHKVQDRILLHLGKRIRLQKSSREKYCDGSTKIVGTFSARNVPPKRTVLRLV</sequence>
<dbReference type="EMBL" id="JABANM010010019">
    <property type="protein sequence ID" value="KAF4740013.1"/>
    <property type="molecule type" value="Genomic_DNA"/>
</dbReference>
<name>A0A7J6T4K1_PEROL</name>
<feature type="compositionally biased region" description="Basic and acidic residues" evidence="1">
    <location>
        <begin position="46"/>
        <end position="56"/>
    </location>
</feature>
<evidence type="ECO:0000256" key="1">
    <source>
        <dbReference type="SAM" id="MobiDB-lite"/>
    </source>
</evidence>
<feature type="region of interest" description="Disordered" evidence="1">
    <location>
        <begin position="1"/>
        <end position="64"/>
    </location>
</feature>
<organism evidence="2 3">
    <name type="scientific">Perkinsus olseni</name>
    <name type="common">Perkinsus atlanticus</name>
    <dbReference type="NCBI Taxonomy" id="32597"/>
    <lineage>
        <taxon>Eukaryota</taxon>
        <taxon>Sar</taxon>
        <taxon>Alveolata</taxon>
        <taxon>Perkinsozoa</taxon>
        <taxon>Perkinsea</taxon>
        <taxon>Perkinsida</taxon>
        <taxon>Perkinsidae</taxon>
        <taxon>Perkinsus</taxon>
    </lineage>
</organism>
<protein>
    <submittedName>
        <fullName evidence="2">Uncharacterized protein</fullName>
    </submittedName>
</protein>
<gene>
    <name evidence="2" type="ORF">FOZ62_024323</name>
</gene>